<proteinExistence type="predicted"/>
<dbReference type="GO" id="GO:0008270">
    <property type="term" value="F:zinc ion binding"/>
    <property type="evidence" value="ECO:0007669"/>
    <property type="project" value="UniProtKB-KW"/>
</dbReference>
<feature type="region of interest" description="Disordered" evidence="2">
    <location>
        <begin position="629"/>
        <end position="666"/>
    </location>
</feature>
<feature type="region of interest" description="Disordered" evidence="2">
    <location>
        <begin position="287"/>
        <end position="339"/>
    </location>
</feature>
<sequence length="709" mass="78673">MDLSNFTAKALEKVEKYSLILYATGYFTQEEWVKHDASIHKGKYVFTNGPQASPPTVFGLTIAPWDSNASPTTRDESRPDPQNEVEESLINFDECAEEKAEAAVASTEPIDVTTTNNTDENGVGDVDIGFQNSQPEVSLVSSSQEGGSEASASLINENIRTENETIVPANLDEPVTTNQEQEPEGSGGIVKSLPKDTIGNENPTTSPADASPAKLDLPSKVNEESTERSTTPKARISVSPTTKNETLVSTGKLSSWSPNGPRSMELSRTEEEYRIRRFTKAFGRAPNARSDYYQPSNPEFKPRWLMERSPDSTPSTSKPVASSKLISSASIRPKFPKKEPIAHVNKWPIAKATSKKSDDSRTILKKSGGFSMNDYERTCAAEWENDSEENGPSSRLDRSRFAALADVDHQSFRGSTESDSTVSSQKNGQARDAIGWRSSTDTMVDDKELKITKDRLKKSNNSPLDLKSTNTRERLRSKPLEIVVPKTEVCYFWALGDRCRYPEELCRDLHEDREYTLHTNVRDGKPNPGPLCEVVDPIPAPPSGKSHIPSGDPAATVGKRFTCFFWHQGSCWKFERECLFLHTYVGSEGILHRKVQLQAHKNKKRPLITRPQLEDTNEGSVDAEWGAGESIKYTTSGAEPGLRSSGHGKPANEEEKASLEPGSLKWPGNQYTNIHEDLVILERPVFRRQLRSTESDIEFKSGCCQQTVH</sequence>
<keyword evidence="1" id="KW-0863">Zinc-finger</keyword>
<keyword evidence="1" id="KW-0862">Zinc</keyword>
<feature type="compositionally biased region" description="Polar residues" evidence="2">
    <location>
        <begin position="228"/>
        <end position="260"/>
    </location>
</feature>
<evidence type="ECO:0000259" key="3">
    <source>
        <dbReference type="PROSITE" id="PS50103"/>
    </source>
</evidence>
<protein>
    <recommendedName>
        <fullName evidence="3">C3H1-type domain-containing protein</fullName>
    </recommendedName>
</protein>
<evidence type="ECO:0000256" key="2">
    <source>
        <dbReference type="SAM" id="MobiDB-lite"/>
    </source>
</evidence>
<feature type="region of interest" description="Disordered" evidence="2">
    <location>
        <begin position="160"/>
        <end position="268"/>
    </location>
</feature>
<comment type="caution">
    <text evidence="4">The sequence shown here is derived from an EMBL/GenBank/DDBJ whole genome shotgun (WGS) entry which is preliminary data.</text>
</comment>
<accession>A0A5M9JL16</accession>
<keyword evidence="5" id="KW-1185">Reference proteome</keyword>
<feature type="zinc finger region" description="C3H1-type" evidence="1">
    <location>
        <begin position="485"/>
        <end position="513"/>
    </location>
</feature>
<dbReference type="Gene3D" id="3.30.1370.210">
    <property type="match status" value="1"/>
</dbReference>
<feature type="compositionally biased region" description="Polar residues" evidence="2">
    <location>
        <begin position="199"/>
        <end position="208"/>
    </location>
</feature>
<evidence type="ECO:0000256" key="1">
    <source>
        <dbReference type="PROSITE-ProRule" id="PRU00723"/>
    </source>
</evidence>
<feature type="compositionally biased region" description="Polar residues" evidence="2">
    <location>
        <begin position="412"/>
        <end position="428"/>
    </location>
</feature>
<dbReference type="InterPro" id="IPR000571">
    <property type="entry name" value="Znf_CCCH"/>
</dbReference>
<feature type="compositionally biased region" description="Basic and acidic residues" evidence="2">
    <location>
        <begin position="300"/>
        <end position="310"/>
    </location>
</feature>
<evidence type="ECO:0000313" key="5">
    <source>
        <dbReference type="Proteomes" id="UP000322873"/>
    </source>
</evidence>
<feature type="region of interest" description="Disordered" evidence="2">
    <location>
        <begin position="98"/>
        <end position="130"/>
    </location>
</feature>
<dbReference type="EMBL" id="VICG01000007">
    <property type="protein sequence ID" value="KAA8570174.1"/>
    <property type="molecule type" value="Genomic_DNA"/>
</dbReference>
<feature type="compositionally biased region" description="Polar residues" evidence="2">
    <location>
        <begin position="311"/>
        <end position="330"/>
    </location>
</feature>
<dbReference type="AlphaFoldDB" id="A0A5M9JL16"/>
<feature type="region of interest" description="Disordered" evidence="2">
    <location>
        <begin position="408"/>
        <end position="439"/>
    </location>
</feature>
<dbReference type="VEuPathDB" id="FungiDB:MFRU_005g03000"/>
<name>A0A5M9JL16_MONFR</name>
<dbReference type="PROSITE" id="PS50103">
    <property type="entry name" value="ZF_C3H1"/>
    <property type="match status" value="1"/>
</dbReference>
<reference evidence="4 5" key="1">
    <citation type="submission" date="2019-06" db="EMBL/GenBank/DDBJ databases">
        <title>Genome Sequence of the Brown Rot Fungal Pathogen Monilinia fructicola.</title>
        <authorList>
            <person name="De Miccolis Angelini R.M."/>
            <person name="Landi L."/>
            <person name="Abate D."/>
            <person name="Pollastro S."/>
            <person name="Romanazzi G."/>
            <person name="Faretra F."/>
        </authorList>
    </citation>
    <scope>NUCLEOTIDE SEQUENCE [LARGE SCALE GENOMIC DNA]</scope>
    <source>
        <strain evidence="4 5">Mfrc123</strain>
    </source>
</reference>
<keyword evidence="1" id="KW-0479">Metal-binding</keyword>
<organism evidence="4 5">
    <name type="scientific">Monilinia fructicola</name>
    <name type="common">Brown rot fungus</name>
    <name type="synonym">Ciboria fructicola</name>
    <dbReference type="NCBI Taxonomy" id="38448"/>
    <lineage>
        <taxon>Eukaryota</taxon>
        <taxon>Fungi</taxon>
        <taxon>Dikarya</taxon>
        <taxon>Ascomycota</taxon>
        <taxon>Pezizomycotina</taxon>
        <taxon>Leotiomycetes</taxon>
        <taxon>Helotiales</taxon>
        <taxon>Sclerotiniaceae</taxon>
        <taxon>Monilinia</taxon>
    </lineage>
</organism>
<evidence type="ECO:0000313" key="4">
    <source>
        <dbReference type="EMBL" id="KAA8570174.1"/>
    </source>
</evidence>
<dbReference type="Proteomes" id="UP000322873">
    <property type="component" value="Unassembled WGS sequence"/>
</dbReference>
<gene>
    <name evidence="4" type="ORF">EYC84_002498</name>
</gene>
<feature type="domain" description="C3H1-type" evidence="3">
    <location>
        <begin position="485"/>
        <end position="513"/>
    </location>
</feature>
<feature type="region of interest" description="Disordered" evidence="2">
    <location>
        <begin position="64"/>
        <end position="85"/>
    </location>
</feature>